<evidence type="ECO:0000256" key="1">
    <source>
        <dbReference type="ARBA" id="ARBA00005979"/>
    </source>
</evidence>
<keyword evidence="4" id="KW-0560">Oxidoreductase</keyword>
<dbReference type="PANTHER" id="PTHR43656:SF2">
    <property type="entry name" value="BINDING OXIDOREDUCTASE, PUTATIVE (AFU_ORTHOLOGUE AFUA_2G08260)-RELATED"/>
    <property type="match status" value="1"/>
</dbReference>
<organism evidence="6 7">
    <name type="scientific">Discina gigas</name>
    <dbReference type="NCBI Taxonomy" id="1032678"/>
    <lineage>
        <taxon>Eukaryota</taxon>
        <taxon>Fungi</taxon>
        <taxon>Dikarya</taxon>
        <taxon>Ascomycota</taxon>
        <taxon>Pezizomycotina</taxon>
        <taxon>Pezizomycetes</taxon>
        <taxon>Pezizales</taxon>
        <taxon>Discinaceae</taxon>
        <taxon>Discina</taxon>
    </lineage>
</organism>
<gene>
    <name evidence="6" type="ORF">Q9L58_000119</name>
</gene>
<evidence type="ECO:0000313" key="7">
    <source>
        <dbReference type="Proteomes" id="UP001447188"/>
    </source>
</evidence>
<dbReference type="SUPFAM" id="SSF51395">
    <property type="entry name" value="FMN-linked oxidoreductases"/>
    <property type="match status" value="1"/>
</dbReference>
<dbReference type="Gene3D" id="3.20.20.70">
    <property type="entry name" value="Aldolase class I"/>
    <property type="match status" value="1"/>
</dbReference>
<proteinExistence type="inferred from homology"/>
<keyword evidence="7" id="KW-1185">Reference proteome</keyword>
<comment type="similarity">
    <text evidence="1">Belongs to the NADH:flavin oxidoreductase/NADH oxidase family.</text>
</comment>
<dbReference type="EMBL" id="JBBBZM010000001">
    <property type="protein sequence ID" value="KAL0640812.1"/>
    <property type="molecule type" value="Genomic_DNA"/>
</dbReference>
<keyword evidence="3" id="KW-0288">FMN</keyword>
<reference evidence="6 7" key="1">
    <citation type="submission" date="2024-02" db="EMBL/GenBank/DDBJ databases">
        <title>Discinaceae phylogenomics.</title>
        <authorList>
            <person name="Dirks A.C."/>
            <person name="James T.Y."/>
        </authorList>
    </citation>
    <scope>NUCLEOTIDE SEQUENCE [LARGE SCALE GENOMIC DNA]</scope>
    <source>
        <strain evidence="6 7">ACD0624</strain>
    </source>
</reference>
<dbReference type="Pfam" id="PF00724">
    <property type="entry name" value="Oxidored_FMN"/>
    <property type="match status" value="1"/>
</dbReference>
<dbReference type="InterPro" id="IPR001155">
    <property type="entry name" value="OxRdtase_FMN_N"/>
</dbReference>
<accession>A0ABR3GYK2</accession>
<protein>
    <recommendedName>
        <fullName evidence="5">NADH:flavin oxidoreductase/NADH oxidase N-terminal domain-containing protein</fullName>
    </recommendedName>
</protein>
<evidence type="ECO:0000256" key="2">
    <source>
        <dbReference type="ARBA" id="ARBA00022630"/>
    </source>
</evidence>
<evidence type="ECO:0000256" key="4">
    <source>
        <dbReference type="ARBA" id="ARBA00023002"/>
    </source>
</evidence>
<dbReference type="InterPro" id="IPR051799">
    <property type="entry name" value="NADH_flavin_oxidoreductase"/>
</dbReference>
<evidence type="ECO:0000259" key="5">
    <source>
        <dbReference type="Pfam" id="PF00724"/>
    </source>
</evidence>
<dbReference type="PANTHER" id="PTHR43656">
    <property type="entry name" value="BINDING OXIDOREDUCTASE, PUTATIVE (AFU_ORTHOLOGUE AFUA_2G08260)-RELATED"/>
    <property type="match status" value="1"/>
</dbReference>
<keyword evidence="2" id="KW-0285">Flavoprotein</keyword>
<dbReference type="InterPro" id="IPR013785">
    <property type="entry name" value="Aldolase_TIM"/>
</dbReference>
<sequence length="427" mass="46172">MENIETLATPVTLQCGLVLPNRIVKGPMAESLAKNSTANRPNDLHNVVYRAWGEANYGLLVTGNVQVDPRYLGDANDLVFHATDLNNPVALSDWKIWATACQSSGTPTVVQICHTGRQSVLGRGDRSLMTKALAPSAIALDFPGGWFTKVLQKVLFGTPKEMTLIDIDEVVEMFVNCAKMAFIAGFKGVELHAAHGYLFTQFLSPKMNTRTDDYGGTPEKRLKFTLRVIAEIRAATSKSFCIGVKLNSSDFQSMGISEDEVLAQVTALSSANVDFIDISGGTYENAKTMPQFGGTLPEPIVQLRESTIRREAYFTEFAAKARKAAPGTVIMVTGGFRTRVGMASAVQQGACDLIGIARPAALEPRFPIEKILNPKVSDEEAVAVKTKVDGGWLKNIPIIGLGAESIWHAAQIGRIAVGKRPDPALHL</sequence>
<feature type="domain" description="NADH:flavin oxidoreductase/NADH oxidase N-terminal" evidence="5">
    <location>
        <begin position="9"/>
        <end position="367"/>
    </location>
</feature>
<evidence type="ECO:0000313" key="6">
    <source>
        <dbReference type="EMBL" id="KAL0640812.1"/>
    </source>
</evidence>
<dbReference type="Proteomes" id="UP001447188">
    <property type="component" value="Unassembled WGS sequence"/>
</dbReference>
<comment type="caution">
    <text evidence="6">The sequence shown here is derived from an EMBL/GenBank/DDBJ whole genome shotgun (WGS) entry which is preliminary data.</text>
</comment>
<name>A0ABR3GYK2_9PEZI</name>
<evidence type="ECO:0000256" key="3">
    <source>
        <dbReference type="ARBA" id="ARBA00022643"/>
    </source>
</evidence>